<dbReference type="GO" id="GO:0000139">
    <property type="term" value="C:Golgi membrane"/>
    <property type="evidence" value="ECO:0007669"/>
    <property type="project" value="UniProtKB-SubCell"/>
</dbReference>
<name>A0AAZ3PZH6_ONCTS</name>
<dbReference type="InterPro" id="IPR054101">
    <property type="entry name" value="TMEM87A/B_GOLD"/>
</dbReference>
<proteinExistence type="predicted"/>
<gene>
    <name evidence="4" type="primary">LOC112265140</name>
</gene>
<comment type="subcellular location">
    <subcellularLocation>
        <location evidence="1">Golgi apparatus membrane</location>
        <topology evidence="1">Multi-pass membrane protein</topology>
    </subcellularLocation>
</comment>
<dbReference type="Ensembl" id="ENSOTST00005136991.1">
    <property type="protein sequence ID" value="ENSOTSP00005121615.1"/>
    <property type="gene ID" value="ENSOTSG00005060536.1"/>
</dbReference>
<reference evidence="4" key="2">
    <citation type="submission" date="2025-08" db="UniProtKB">
        <authorList>
            <consortium name="Ensembl"/>
        </authorList>
    </citation>
    <scope>IDENTIFICATION</scope>
</reference>
<evidence type="ECO:0000313" key="4">
    <source>
        <dbReference type="Ensembl" id="ENSOTSP00005121615.1"/>
    </source>
</evidence>
<dbReference type="Pfam" id="PF21901">
    <property type="entry name" value="TMEM87A-B_GOLD"/>
    <property type="match status" value="1"/>
</dbReference>
<dbReference type="AlphaFoldDB" id="A0AAZ3PZH6"/>
<reference evidence="4" key="3">
    <citation type="submission" date="2025-09" db="UniProtKB">
        <authorList>
            <consortium name="Ensembl"/>
        </authorList>
    </citation>
    <scope>IDENTIFICATION</scope>
</reference>
<evidence type="ECO:0000256" key="2">
    <source>
        <dbReference type="ARBA" id="ARBA00023034"/>
    </source>
</evidence>
<evidence type="ECO:0000256" key="1">
    <source>
        <dbReference type="ARBA" id="ARBA00004653"/>
    </source>
</evidence>
<dbReference type="GeneTree" id="ENSGT00940000182428"/>
<sequence length="223" mass="25449">MASDMKTVLLTTHKTRQRTLFTCTLVLQETLKKQSFFFTKTMFNNTVQLKWLTEHCEPPVKLNISWCLRSSRCFEEVFGLHPLKAGSYFRTTTVKQEGCSGFYVFYQYPAIECKQHMTHSEPVTVKHKEMRKRSAENPKETVAVKAEAAVATGKAPAPSAKKQVDWRELWIDCFLAVPLLHHPSGHHVSVEAVCQQPEDEDLKWVEENIPSSMADVALPPLLD</sequence>
<evidence type="ECO:0000313" key="5">
    <source>
        <dbReference type="Proteomes" id="UP000694402"/>
    </source>
</evidence>
<feature type="domain" description="TMEM87A/B GOLD" evidence="3">
    <location>
        <begin position="33"/>
        <end position="149"/>
    </location>
</feature>
<evidence type="ECO:0000259" key="3">
    <source>
        <dbReference type="Pfam" id="PF21901"/>
    </source>
</evidence>
<keyword evidence="5" id="KW-1185">Reference proteome</keyword>
<protein>
    <recommendedName>
        <fullName evidence="3">TMEM87A/B GOLD domain-containing protein</fullName>
    </recommendedName>
</protein>
<organism evidence="4 5">
    <name type="scientific">Oncorhynchus tshawytscha</name>
    <name type="common">Chinook salmon</name>
    <name type="synonym">Salmo tshawytscha</name>
    <dbReference type="NCBI Taxonomy" id="74940"/>
    <lineage>
        <taxon>Eukaryota</taxon>
        <taxon>Metazoa</taxon>
        <taxon>Chordata</taxon>
        <taxon>Craniata</taxon>
        <taxon>Vertebrata</taxon>
        <taxon>Euteleostomi</taxon>
        <taxon>Actinopterygii</taxon>
        <taxon>Neopterygii</taxon>
        <taxon>Teleostei</taxon>
        <taxon>Protacanthopterygii</taxon>
        <taxon>Salmoniformes</taxon>
        <taxon>Salmonidae</taxon>
        <taxon>Salmoninae</taxon>
        <taxon>Oncorhynchus</taxon>
    </lineage>
</organism>
<reference evidence="5" key="1">
    <citation type="journal article" date="2018" name="PLoS ONE">
        <title>Chinook salmon (Oncorhynchus tshawytscha) genome and transcriptome.</title>
        <authorList>
            <person name="Christensen K.A."/>
            <person name="Leong J.S."/>
            <person name="Sakhrani D."/>
            <person name="Biagi C.A."/>
            <person name="Minkley D.R."/>
            <person name="Withler R.E."/>
            <person name="Rondeau E.B."/>
            <person name="Koop B.F."/>
            <person name="Devlin R.H."/>
        </authorList>
    </citation>
    <scope>NUCLEOTIDE SEQUENCE [LARGE SCALE GENOMIC DNA]</scope>
</reference>
<dbReference type="Proteomes" id="UP000694402">
    <property type="component" value="Unassembled WGS sequence"/>
</dbReference>
<accession>A0AAZ3PZH6</accession>
<keyword evidence="2" id="KW-0333">Golgi apparatus</keyword>